<reference evidence="1" key="1">
    <citation type="submission" date="2019-08" db="EMBL/GenBank/DDBJ databases">
        <authorList>
            <person name="Kucharzyk K."/>
            <person name="Murdoch R.W."/>
            <person name="Higgins S."/>
            <person name="Loffler F."/>
        </authorList>
    </citation>
    <scope>NUCLEOTIDE SEQUENCE</scope>
</reference>
<accession>A0A645AS67</accession>
<gene>
    <name evidence="1" type="ORF">SDC9_101954</name>
</gene>
<organism evidence="1">
    <name type="scientific">bioreactor metagenome</name>
    <dbReference type="NCBI Taxonomy" id="1076179"/>
    <lineage>
        <taxon>unclassified sequences</taxon>
        <taxon>metagenomes</taxon>
        <taxon>ecological metagenomes</taxon>
    </lineage>
</organism>
<protein>
    <submittedName>
        <fullName evidence="1">Uncharacterized protein</fullName>
    </submittedName>
</protein>
<dbReference type="AlphaFoldDB" id="A0A645AS67"/>
<comment type="caution">
    <text evidence="1">The sequence shown here is derived from an EMBL/GenBank/DDBJ whole genome shotgun (WGS) entry which is preliminary data.</text>
</comment>
<evidence type="ECO:0000313" key="1">
    <source>
        <dbReference type="EMBL" id="MPM55161.1"/>
    </source>
</evidence>
<sequence length="141" mass="15733">MLEIWNIAGDHPALIAKLDAVFATGGFEPVEHFEVEQRAGDAVLAPQFLDRRFLSQEHQATEAAMQNILRRQLPGHGHVEENLGTALKLHLTGIEHHENDPPEMLAHLIQRAIGKMRVAPYHQRFDPGGGIGHENPFGFLQ</sequence>
<dbReference type="EMBL" id="VSSQ01015143">
    <property type="protein sequence ID" value="MPM55161.1"/>
    <property type="molecule type" value="Genomic_DNA"/>
</dbReference>
<name>A0A645AS67_9ZZZZ</name>
<proteinExistence type="predicted"/>